<evidence type="ECO:0000313" key="3">
    <source>
        <dbReference type="Proteomes" id="UP000449906"/>
    </source>
</evidence>
<organism evidence="2 3">
    <name type="scientific">Nocardioides simplex</name>
    <name type="common">Arthrobacter simplex</name>
    <dbReference type="NCBI Taxonomy" id="2045"/>
    <lineage>
        <taxon>Bacteria</taxon>
        <taxon>Bacillati</taxon>
        <taxon>Actinomycetota</taxon>
        <taxon>Actinomycetes</taxon>
        <taxon>Propionibacteriales</taxon>
        <taxon>Nocardioidaceae</taxon>
        <taxon>Pimelobacter</taxon>
    </lineage>
</organism>
<feature type="signal peptide" evidence="1">
    <location>
        <begin position="1"/>
        <end position="23"/>
    </location>
</feature>
<sequence length="293" mass="30821">MTARRSLVAAGAAALLALAPVLAGCGSDDTPSTDGDRIVLTPAKDGGKGVTPIGNPVGDGTTAQVRGYRMADVRLPAADGPGEVSFRILDRGGRPLTTYTEEQTKLLHLYVVRDDLAEFRHLHPVLGDDGTWRGQVDLGAPGRWRVVAELIPQGSDVPLVLGQTLTVPGAWEPAEVPRGESAETGDDGVVKVRLLAPGEVGDNGRLRLVVTTEGDEAVTLGSYLGATAHLTGFAIGTRGFVHVHPYGAPETEKDGTVLTFHTVFTQPGDYRMFVQVRVDGLLHQLAVTVPVTG</sequence>
<evidence type="ECO:0000256" key="1">
    <source>
        <dbReference type="SAM" id="SignalP"/>
    </source>
</evidence>
<dbReference type="EMBL" id="WBVM01000001">
    <property type="protein sequence ID" value="KAB2811684.1"/>
    <property type="molecule type" value="Genomic_DNA"/>
</dbReference>
<comment type="caution">
    <text evidence="2">The sequence shown here is derived from an EMBL/GenBank/DDBJ whole genome shotgun (WGS) entry which is preliminary data.</text>
</comment>
<dbReference type="PROSITE" id="PS51257">
    <property type="entry name" value="PROKAR_LIPOPROTEIN"/>
    <property type="match status" value="1"/>
</dbReference>
<evidence type="ECO:0008006" key="4">
    <source>
        <dbReference type="Google" id="ProtNLM"/>
    </source>
</evidence>
<dbReference type="AlphaFoldDB" id="A0A7J5E152"/>
<reference evidence="2 3" key="1">
    <citation type="submission" date="2019-09" db="EMBL/GenBank/DDBJ databases">
        <title>Pimelobacter sp. isolated from Paulinella.</title>
        <authorList>
            <person name="Jeong S.E."/>
        </authorList>
    </citation>
    <scope>NUCLEOTIDE SEQUENCE [LARGE SCALE GENOMIC DNA]</scope>
    <source>
        <strain evidence="2 3">Pch-N</strain>
    </source>
</reference>
<evidence type="ECO:0000313" key="2">
    <source>
        <dbReference type="EMBL" id="KAB2811684.1"/>
    </source>
</evidence>
<keyword evidence="1" id="KW-0732">Signal</keyword>
<name>A0A7J5E152_NOCSI</name>
<dbReference type="RefSeq" id="WP_151579129.1">
    <property type="nucleotide sequence ID" value="NZ_WBVM01000001.1"/>
</dbReference>
<feature type="chain" id="PRO_5039445310" description="Secreted protein" evidence="1">
    <location>
        <begin position="24"/>
        <end position="293"/>
    </location>
</feature>
<protein>
    <recommendedName>
        <fullName evidence="4">Secreted protein</fullName>
    </recommendedName>
</protein>
<accession>A0A7J5E152</accession>
<gene>
    <name evidence="2" type="ORF">F9L07_07430</name>
</gene>
<proteinExistence type="predicted"/>
<dbReference type="Proteomes" id="UP000449906">
    <property type="component" value="Unassembled WGS sequence"/>
</dbReference>